<dbReference type="OrthoDB" id="7067273at2"/>
<gene>
    <name evidence="2" type="ORF">BKP37_09700</name>
</gene>
<evidence type="ECO:0000259" key="1">
    <source>
        <dbReference type="Pfam" id="PF02229"/>
    </source>
</evidence>
<evidence type="ECO:0000313" key="2">
    <source>
        <dbReference type="EMBL" id="OIJ13554.1"/>
    </source>
</evidence>
<dbReference type="AlphaFoldDB" id="A0A1S2LMJ9"/>
<name>A0A1S2LMJ9_9BACI</name>
<organism evidence="2 3">
    <name type="scientific">Anaerobacillus alkalilacustris</name>
    <dbReference type="NCBI Taxonomy" id="393763"/>
    <lineage>
        <taxon>Bacteria</taxon>
        <taxon>Bacillati</taxon>
        <taxon>Bacillota</taxon>
        <taxon>Bacilli</taxon>
        <taxon>Bacillales</taxon>
        <taxon>Bacillaceae</taxon>
        <taxon>Anaerobacillus</taxon>
    </lineage>
</organism>
<sequence>MAELKFEITEHIAILSESPKGWTKELNLISWNGREPKYDIRDWAPNHEKMGKGVTISKEELEKLKEVLASL</sequence>
<feature type="domain" description="Transcriptional coactivator p15 (PC4) C-terminal" evidence="1">
    <location>
        <begin position="19"/>
        <end position="66"/>
    </location>
</feature>
<dbReference type="InterPro" id="IPR017154">
    <property type="entry name" value="PC4-like"/>
</dbReference>
<dbReference type="EMBL" id="MLQR01000027">
    <property type="protein sequence ID" value="OIJ13554.1"/>
    <property type="molecule type" value="Genomic_DNA"/>
</dbReference>
<comment type="caution">
    <text evidence="2">The sequence shown here is derived from an EMBL/GenBank/DDBJ whole genome shotgun (WGS) entry which is preliminary data.</text>
</comment>
<dbReference type="Proteomes" id="UP000179524">
    <property type="component" value="Unassembled WGS sequence"/>
</dbReference>
<keyword evidence="3" id="KW-1185">Reference proteome</keyword>
<dbReference type="GO" id="GO:0006355">
    <property type="term" value="P:regulation of DNA-templated transcription"/>
    <property type="evidence" value="ECO:0007669"/>
    <property type="project" value="InterPro"/>
</dbReference>
<evidence type="ECO:0000313" key="3">
    <source>
        <dbReference type="Proteomes" id="UP000179524"/>
    </source>
</evidence>
<dbReference type="RefSeq" id="WP_071309406.1">
    <property type="nucleotide sequence ID" value="NZ_MLQR01000027.1"/>
</dbReference>
<dbReference type="InterPro" id="IPR003173">
    <property type="entry name" value="PC4_C"/>
</dbReference>
<protein>
    <recommendedName>
        <fullName evidence="1">Transcriptional coactivator p15 (PC4) C-terminal domain-containing protein</fullName>
    </recommendedName>
</protein>
<dbReference type="PIRSF" id="PIRSF037246">
    <property type="entry name" value="UCP037246"/>
    <property type="match status" value="1"/>
</dbReference>
<accession>A0A1S2LMJ9</accession>
<dbReference type="Pfam" id="PF02229">
    <property type="entry name" value="PC4"/>
    <property type="match status" value="1"/>
</dbReference>
<proteinExistence type="predicted"/>
<dbReference type="GO" id="GO:0003677">
    <property type="term" value="F:DNA binding"/>
    <property type="evidence" value="ECO:0007669"/>
    <property type="project" value="InterPro"/>
</dbReference>
<reference evidence="2 3" key="1">
    <citation type="submission" date="2016-10" db="EMBL/GenBank/DDBJ databases">
        <title>Draft genome sequences of four alkaliphilic bacteria belonging to the Anaerobacillus genus.</title>
        <authorList>
            <person name="Bassil N.M."/>
            <person name="Lloyd J.R."/>
        </authorList>
    </citation>
    <scope>NUCLEOTIDE SEQUENCE [LARGE SCALE GENOMIC DNA]</scope>
    <source>
        <strain evidence="2 3">DSM 18345</strain>
    </source>
</reference>
<dbReference type="Gene3D" id="2.30.31.70">
    <property type="match status" value="1"/>
</dbReference>